<keyword evidence="1" id="KW-0472">Membrane</keyword>
<evidence type="ECO:0000313" key="2">
    <source>
        <dbReference type="EMBL" id="EMD39395.1"/>
    </source>
</evidence>
<name>M2R4C5_CERS8</name>
<feature type="transmembrane region" description="Helical" evidence="1">
    <location>
        <begin position="21"/>
        <end position="39"/>
    </location>
</feature>
<keyword evidence="3" id="KW-1185">Reference proteome</keyword>
<reference evidence="2 3" key="1">
    <citation type="journal article" date="2012" name="Proc. Natl. Acad. Sci. U.S.A.">
        <title>Comparative genomics of Ceriporiopsis subvermispora and Phanerochaete chrysosporium provide insight into selective ligninolysis.</title>
        <authorList>
            <person name="Fernandez-Fueyo E."/>
            <person name="Ruiz-Duenas F.J."/>
            <person name="Ferreira P."/>
            <person name="Floudas D."/>
            <person name="Hibbett D.S."/>
            <person name="Canessa P."/>
            <person name="Larrondo L.F."/>
            <person name="James T.Y."/>
            <person name="Seelenfreund D."/>
            <person name="Lobos S."/>
            <person name="Polanco R."/>
            <person name="Tello M."/>
            <person name="Honda Y."/>
            <person name="Watanabe T."/>
            <person name="Watanabe T."/>
            <person name="Ryu J.S."/>
            <person name="Kubicek C.P."/>
            <person name="Schmoll M."/>
            <person name="Gaskell J."/>
            <person name="Hammel K.E."/>
            <person name="St John F.J."/>
            <person name="Vanden Wymelenberg A."/>
            <person name="Sabat G."/>
            <person name="Splinter BonDurant S."/>
            <person name="Syed K."/>
            <person name="Yadav J.S."/>
            <person name="Doddapaneni H."/>
            <person name="Subramanian V."/>
            <person name="Lavin J.L."/>
            <person name="Oguiza J.A."/>
            <person name="Perez G."/>
            <person name="Pisabarro A.G."/>
            <person name="Ramirez L."/>
            <person name="Santoyo F."/>
            <person name="Master E."/>
            <person name="Coutinho P.M."/>
            <person name="Henrissat B."/>
            <person name="Lombard V."/>
            <person name="Magnuson J.K."/>
            <person name="Kuees U."/>
            <person name="Hori C."/>
            <person name="Igarashi K."/>
            <person name="Samejima M."/>
            <person name="Held B.W."/>
            <person name="Barry K.W."/>
            <person name="LaButti K.M."/>
            <person name="Lapidus A."/>
            <person name="Lindquist E.A."/>
            <person name="Lucas S.M."/>
            <person name="Riley R."/>
            <person name="Salamov A.A."/>
            <person name="Hoffmeister D."/>
            <person name="Schwenk D."/>
            <person name="Hadar Y."/>
            <person name="Yarden O."/>
            <person name="de Vries R.P."/>
            <person name="Wiebenga A."/>
            <person name="Stenlid J."/>
            <person name="Eastwood D."/>
            <person name="Grigoriev I.V."/>
            <person name="Berka R.M."/>
            <person name="Blanchette R.A."/>
            <person name="Kersten P."/>
            <person name="Martinez A.T."/>
            <person name="Vicuna R."/>
            <person name="Cullen D."/>
        </authorList>
    </citation>
    <scope>NUCLEOTIDE SEQUENCE [LARGE SCALE GENOMIC DNA]</scope>
    <source>
        <strain evidence="2 3">B</strain>
    </source>
</reference>
<dbReference type="HOGENOM" id="CLU_1855307_0_0_1"/>
<keyword evidence="1" id="KW-0812">Transmembrane</keyword>
<evidence type="ECO:0000313" key="3">
    <source>
        <dbReference type="Proteomes" id="UP000016930"/>
    </source>
</evidence>
<keyword evidence="1" id="KW-1133">Transmembrane helix</keyword>
<sequence length="165" mass="17928">MDANRAGVKAPLATVVLRDGLAYFVILLGLNLLTLAGWITQDLNYFSTIMSPLTSITISRFLMNLRQADCTRSGSELDCPSFVRAQLSSVRFASFVGNFGEPLDNEENTIWLSEDIDECHGSQDLAFDPTPLASVGEGRAEDPEKAITRADDSTTCADVQTCDIS</sequence>
<evidence type="ECO:0000256" key="1">
    <source>
        <dbReference type="SAM" id="Phobius"/>
    </source>
</evidence>
<dbReference type="AlphaFoldDB" id="M2R4C5"/>
<gene>
    <name evidence="2" type="ORF">CERSUDRAFT_93427</name>
</gene>
<proteinExistence type="predicted"/>
<protein>
    <submittedName>
        <fullName evidence="2">Uncharacterized protein</fullName>
    </submittedName>
</protein>
<dbReference type="Proteomes" id="UP000016930">
    <property type="component" value="Unassembled WGS sequence"/>
</dbReference>
<dbReference type="OrthoDB" id="2804045at2759"/>
<organism evidence="2 3">
    <name type="scientific">Ceriporiopsis subvermispora (strain B)</name>
    <name type="common">White-rot fungus</name>
    <name type="synonym">Gelatoporia subvermispora</name>
    <dbReference type="NCBI Taxonomy" id="914234"/>
    <lineage>
        <taxon>Eukaryota</taxon>
        <taxon>Fungi</taxon>
        <taxon>Dikarya</taxon>
        <taxon>Basidiomycota</taxon>
        <taxon>Agaricomycotina</taxon>
        <taxon>Agaricomycetes</taxon>
        <taxon>Polyporales</taxon>
        <taxon>Gelatoporiaceae</taxon>
        <taxon>Gelatoporia</taxon>
    </lineage>
</organism>
<dbReference type="EMBL" id="KB445794">
    <property type="protein sequence ID" value="EMD39395.1"/>
    <property type="molecule type" value="Genomic_DNA"/>
</dbReference>
<accession>M2R4C5</accession>